<organism evidence="4 5">
    <name type="scientific">Maritalea porphyrae</name>
    <dbReference type="NCBI Taxonomy" id="880732"/>
    <lineage>
        <taxon>Bacteria</taxon>
        <taxon>Pseudomonadati</taxon>
        <taxon>Pseudomonadota</taxon>
        <taxon>Alphaproteobacteria</taxon>
        <taxon>Hyphomicrobiales</taxon>
        <taxon>Devosiaceae</taxon>
        <taxon>Maritalea</taxon>
    </lineage>
</organism>
<evidence type="ECO:0000256" key="2">
    <source>
        <dbReference type="ARBA" id="ARBA00022801"/>
    </source>
</evidence>
<protein>
    <submittedName>
        <fullName evidence="4">Thioesterase superfamily protein</fullName>
    </submittedName>
</protein>
<gene>
    <name evidence="4" type="ORF">GCM10007879_18900</name>
</gene>
<dbReference type="InterPro" id="IPR029069">
    <property type="entry name" value="HotDog_dom_sf"/>
</dbReference>
<name>A0ABQ5URC0_9HYPH</name>
<evidence type="ECO:0000313" key="4">
    <source>
        <dbReference type="EMBL" id="GLQ17641.1"/>
    </source>
</evidence>
<keyword evidence="2" id="KW-0378">Hydrolase</keyword>
<dbReference type="Gene3D" id="3.10.129.10">
    <property type="entry name" value="Hotdog Thioesterase"/>
    <property type="match status" value="1"/>
</dbReference>
<dbReference type="Proteomes" id="UP001161405">
    <property type="component" value="Unassembled WGS sequence"/>
</dbReference>
<dbReference type="InterPro" id="IPR039298">
    <property type="entry name" value="ACOT13"/>
</dbReference>
<dbReference type="PANTHER" id="PTHR21660:SF1">
    <property type="entry name" value="ACYL-COENZYME A THIOESTERASE 13"/>
    <property type="match status" value="1"/>
</dbReference>
<dbReference type="InterPro" id="IPR006683">
    <property type="entry name" value="Thioestr_dom"/>
</dbReference>
<evidence type="ECO:0000259" key="3">
    <source>
        <dbReference type="Pfam" id="PF03061"/>
    </source>
</evidence>
<dbReference type="SUPFAM" id="SSF54637">
    <property type="entry name" value="Thioesterase/thiol ester dehydrase-isomerase"/>
    <property type="match status" value="1"/>
</dbReference>
<dbReference type="CDD" id="cd03443">
    <property type="entry name" value="PaaI_thioesterase"/>
    <property type="match status" value="1"/>
</dbReference>
<keyword evidence="5" id="KW-1185">Reference proteome</keyword>
<dbReference type="EMBL" id="BSNI01000002">
    <property type="protein sequence ID" value="GLQ17641.1"/>
    <property type="molecule type" value="Genomic_DNA"/>
</dbReference>
<comment type="caution">
    <text evidence="4">The sequence shown here is derived from an EMBL/GenBank/DDBJ whole genome shotgun (WGS) entry which is preliminary data.</text>
</comment>
<dbReference type="InterPro" id="IPR003736">
    <property type="entry name" value="PAAI_dom"/>
</dbReference>
<evidence type="ECO:0000256" key="1">
    <source>
        <dbReference type="ARBA" id="ARBA00008324"/>
    </source>
</evidence>
<accession>A0ABQ5URC0</accession>
<evidence type="ECO:0000313" key="5">
    <source>
        <dbReference type="Proteomes" id="UP001161405"/>
    </source>
</evidence>
<proteinExistence type="inferred from homology"/>
<dbReference type="NCBIfam" id="TIGR00369">
    <property type="entry name" value="unchar_dom_1"/>
    <property type="match status" value="1"/>
</dbReference>
<reference evidence="4" key="1">
    <citation type="journal article" date="2014" name="Int. J. Syst. Evol. Microbiol.">
        <title>Complete genome of a new Firmicutes species belonging to the dominant human colonic microbiota ('Ruminococcus bicirculans') reveals two chromosomes and a selective capacity to utilize plant glucans.</title>
        <authorList>
            <consortium name="NISC Comparative Sequencing Program"/>
            <person name="Wegmann U."/>
            <person name="Louis P."/>
            <person name="Goesmann A."/>
            <person name="Henrissat B."/>
            <person name="Duncan S.H."/>
            <person name="Flint H.J."/>
        </authorList>
    </citation>
    <scope>NUCLEOTIDE SEQUENCE</scope>
    <source>
        <strain evidence="4">NBRC 107169</strain>
    </source>
</reference>
<reference evidence="4" key="2">
    <citation type="submission" date="2023-01" db="EMBL/GenBank/DDBJ databases">
        <title>Draft genome sequence of Maritalea porphyrae strain NBRC 107169.</title>
        <authorList>
            <person name="Sun Q."/>
            <person name="Mori K."/>
        </authorList>
    </citation>
    <scope>NUCLEOTIDE SEQUENCE</scope>
    <source>
        <strain evidence="4">NBRC 107169</strain>
    </source>
</reference>
<sequence>MQPAVVNFKERVMKSFQKQTACASIGLKLSNVEAGEALFTLPFNSNFTQQHGFMHAGIITTALDTACGYAAFSLMPEDAAVLSIEFKTNLLRPAIGERFLILGKVIKPGRNINFCEATATAIDAHGAETKVATMSASIMAVYDRAISD</sequence>
<comment type="similarity">
    <text evidence="1">Belongs to the thioesterase PaaI family.</text>
</comment>
<dbReference type="PANTHER" id="PTHR21660">
    <property type="entry name" value="THIOESTERASE SUPERFAMILY MEMBER-RELATED"/>
    <property type="match status" value="1"/>
</dbReference>
<dbReference type="Pfam" id="PF03061">
    <property type="entry name" value="4HBT"/>
    <property type="match status" value="1"/>
</dbReference>
<feature type="domain" description="Thioesterase" evidence="3">
    <location>
        <begin position="51"/>
        <end position="120"/>
    </location>
</feature>